<feature type="chain" id="PRO_5004454476" evidence="1">
    <location>
        <begin position="26"/>
        <end position="301"/>
    </location>
</feature>
<dbReference type="GeneID" id="17322404"/>
<name>R7Q9Z3_CHOCR</name>
<evidence type="ECO:0000313" key="3">
    <source>
        <dbReference type="Proteomes" id="UP000012073"/>
    </source>
</evidence>
<accession>R7Q9Z3</accession>
<proteinExistence type="predicted"/>
<dbReference type="KEGG" id="ccp:CHC_T00003223001"/>
<feature type="signal peptide" evidence="1">
    <location>
        <begin position="1"/>
        <end position="25"/>
    </location>
</feature>
<dbReference type="AlphaFoldDB" id="R7Q9Z3"/>
<dbReference type="OrthoDB" id="12527at2759"/>
<evidence type="ECO:0000313" key="2">
    <source>
        <dbReference type="EMBL" id="CDF34874.1"/>
    </source>
</evidence>
<gene>
    <name evidence="2" type="ORF">CHC_T00003223001</name>
</gene>
<evidence type="ECO:0000256" key="1">
    <source>
        <dbReference type="SAM" id="SignalP"/>
    </source>
</evidence>
<sequence length="301" mass="33649">MMIRMPCWLCCVFGAALLVTTGVVAQINACGAQCQFRLCDPFGLPLRRGPNMLIRPPGRLSYGSVCQPGQQIGYVLRTGEPLLALENGDMNTISKWRPRKLSPNFLKNTFRVSKNPQRRSSAITTSELQGNQFKFLEDSCIIFPIVKYELLDRRRRRVKRVVKTNGSEGDCVSFRTRTAAILVDLTWNSGDDFDIQITEPDGVTLSRFQPETKTGRINGDANSDACGLIDFGRETARYLTTTDGVKNGIYRAEARHNVNCGQGGTKWKLEVSIDGKVVETKEGFSNGDLGDMVGRIRFRYF</sequence>
<dbReference type="EMBL" id="HG001707">
    <property type="protein sequence ID" value="CDF34874.1"/>
    <property type="molecule type" value="Genomic_DNA"/>
</dbReference>
<dbReference type="PhylomeDB" id="R7Q9Z3"/>
<reference evidence="3" key="1">
    <citation type="journal article" date="2013" name="Proc. Natl. Acad. Sci. U.S.A.">
        <title>Genome structure and metabolic features in the red seaweed Chondrus crispus shed light on evolution of the Archaeplastida.</title>
        <authorList>
            <person name="Collen J."/>
            <person name="Porcel B."/>
            <person name="Carre W."/>
            <person name="Ball S.G."/>
            <person name="Chaparro C."/>
            <person name="Tonon T."/>
            <person name="Barbeyron T."/>
            <person name="Michel G."/>
            <person name="Noel B."/>
            <person name="Valentin K."/>
            <person name="Elias M."/>
            <person name="Artiguenave F."/>
            <person name="Arun A."/>
            <person name="Aury J.M."/>
            <person name="Barbosa-Neto J.F."/>
            <person name="Bothwell J.H."/>
            <person name="Bouget F.Y."/>
            <person name="Brillet L."/>
            <person name="Cabello-Hurtado F."/>
            <person name="Capella-Gutierrez S."/>
            <person name="Charrier B."/>
            <person name="Cladiere L."/>
            <person name="Cock J.M."/>
            <person name="Coelho S.M."/>
            <person name="Colleoni C."/>
            <person name="Czjzek M."/>
            <person name="Da Silva C."/>
            <person name="Delage L."/>
            <person name="Denoeud F."/>
            <person name="Deschamps P."/>
            <person name="Dittami S.M."/>
            <person name="Gabaldon T."/>
            <person name="Gachon C.M."/>
            <person name="Groisillier A."/>
            <person name="Herve C."/>
            <person name="Jabbari K."/>
            <person name="Katinka M."/>
            <person name="Kloareg B."/>
            <person name="Kowalczyk N."/>
            <person name="Labadie K."/>
            <person name="Leblanc C."/>
            <person name="Lopez P.J."/>
            <person name="McLachlan D.H."/>
            <person name="Meslet-Cladiere L."/>
            <person name="Moustafa A."/>
            <person name="Nehr Z."/>
            <person name="Nyvall Collen P."/>
            <person name="Panaud O."/>
            <person name="Partensky F."/>
            <person name="Poulain J."/>
            <person name="Rensing S.A."/>
            <person name="Rousvoal S."/>
            <person name="Samson G."/>
            <person name="Symeonidi A."/>
            <person name="Weissenbach J."/>
            <person name="Zambounis A."/>
            <person name="Wincker P."/>
            <person name="Boyen C."/>
        </authorList>
    </citation>
    <scope>NUCLEOTIDE SEQUENCE [LARGE SCALE GENOMIC DNA]</scope>
    <source>
        <strain evidence="3">cv. Stackhouse</strain>
    </source>
</reference>
<organism evidence="2 3">
    <name type="scientific">Chondrus crispus</name>
    <name type="common">Carrageen Irish moss</name>
    <name type="synonym">Polymorpha crispa</name>
    <dbReference type="NCBI Taxonomy" id="2769"/>
    <lineage>
        <taxon>Eukaryota</taxon>
        <taxon>Rhodophyta</taxon>
        <taxon>Florideophyceae</taxon>
        <taxon>Rhodymeniophycidae</taxon>
        <taxon>Gigartinales</taxon>
        <taxon>Gigartinaceae</taxon>
        <taxon>Chondrus</taxon>
    </lineage>
</organism>
<dbReference type="Proteomes" id="UP000012073">
    <property type="component" value="Unassembled WGS sequence"/>
</dbReference>
<keyword evidence="3" id="KW-1185">Reference proteome</keyword>
<dbReference type="Gramene" id="CDF34874">
    <property type="protein sequence ID" value="CDF34874"/>
    <property type="gene ID" value="CHC_T00003223001"/>
</dbReference>
<protein>
    <submittedName>
        <fullName evidence="2">Uncharacterized protein</fullName>
    </submittedName>
</protein>
<keyword evidence="1" id="KW-0732">Signal</keyword>
<dbReference type="RefSeq" id="XP_005714693.1">
    <property type="nucleotide sequence ID" value="XM_005714636.1"/>
</dbReference>